<feature type="compositionally biased region" description="Low complexity" evidence="2">
    <location>
        <begin position="20"/>
        <end position="29"/>
    </location>
</feature>
<dbReference type="GO" id="GO:0031175">
    <property type="term" value="P:neuron projection development"/>
    <property type="evidence" value="ECO:0007669"/>
    <property type="project" value="TreeGrafter"/>
</dbReference>
<dbReference type="eggNOG" id="ENOG502SG81">
    <property type="taxonomic scope" value="Eukaryota"/>
</dbReference>
<name>A0A286XZB8_CAVPO</name>
<feature type="region of interest" description="Disordered" evidence="2">
    <location>
        <begin position="123"/>
        <end position="167"/>
    </location>
</feature>
<dbReference type="GO" id="GO:0005886">
    <property type="term" value="C:plasma membrane"/>
    <property type="evidence" value="ECO:0007669"/>
    <property type="project" value="TreeGrafter"/>
</dbReference>
<dbReference type="Ensembl" id="ENSCPOT00000047668.1">
    <property type="protein sequence ID" value="ENSCPOP00000030668.1"/>
    <property type="gene ID" value="ENSCPOG00000032327.1"/>
</dbReference>
<dbReference type="RefSeq" id="XP_023419257.1">
    <property type="nucleotide sequence ID" value="XM_023563489.2"/>
</dbReference>
<dbReference type="AlphaFoldDB" id="A0A286XZB8"/>
<evidence type="ECO:0000313" key="5">
    <source>
        <dbReference type="Proteomes" id="UP000005447"/>
    </source>
</evidence>
<dbReference type="PANTHER" id="PTHR15718">
    <property type="entry name" value="G PROTEIN-REGULATED INDUCER OF NEURITE OUTGROWTH C-TERMINAL DOMAIN-CONTAINING PROTEIN"/>
    <property type="match status" value="1"/>
</dbReference>
<feature type="region of interest" description="Disordered" evidence="2">
    <location>
        <begin position="1"/>
        <end position="94"/>
    </location>
</feature>
<reference evidence="5" key="1">
    <citation type="journal article" date="2011" name="Nature">
        <title>A high-resolution map of human evolutionary constraint using 29 mammals.</title>
        <authorList>
            <person name="Lindblad-Toh K."/>
            <person name="Garber M."/>
            <person name="Zuk O."/>
            <person name="Lin M.F."/>
            <person name="Parker B.J."/>
            <person name="Washietl S."/>
            <person name="Kheradpour P."/>
            <person name="Ernst J."/>
            <person name="Jordan G."/>
            <person name="Mauceli E."/>
            <person name="Ward L.D."/>
            <person name="Lowe C.B."/>
            <person name="Holloway A.K."/>
            <person name="Clamp M."/>
            <person name="Gnerre S."/>
            <person name="Alfoldi J."/>
            <person name="Beal K."/>
            <person name="Chang J."/>
            <person name="Clawson H."/>
            <person name="Cuff J."/>
            <person name="Di Palma F."/>
            <person name="Fitzgerald S."/>
            <person name="Flicek P."/>
            <person name="Guttman M."/>
            <person name="Hubisz M.J."/>
            <person name="Jaffe D.B."/>
            <person name="Jungreis I."/>
            <person name="Kent W.J."/>
            <person name="Kostka D."/>
            <person name="Lara M."/>
            <person name="Martins A.L."/>
            <person name="Massingham T."/>
            <person name="Moltke I."/>
            <person name="Raney B.J."/>
            <person name="Rasmussen M.D."/>
            <person name="Robinson J."/>
            <person name="Stark A."/>
            <person name="Vilella A.J."/>
            <person name="Wen J."/>
            <person name="Xie X."/>
            <person name="Zody M.C."/>
            <person name="Baldwin J."/>
            <person name="Bloom T."/>
            <person name="Chin C.W."/>
            <person name="Heiman D."/>
            <person name="Nicol R."/>
            <person name="Nusbaum C."/>
            <person name="Young S."/>
            <person name="Wilkinson J."/>
            <person name="Worley K.C."/>
            <person name="Kovar C.L."/>
            <person name="Muzny D.M."/>
            <person name="Gibbs R.A."/>
            <person name="Cree A."/>
            <person name="Dihn H.H."/>
            <person name="Fowler G."/>
            <person name="Jhangiani S."/>
            <person name="Joshi V."/>
            <person name="Lee S."/>
            <person name="Lewis L.R."/>
            <person name="Nazareth L.V."/>
            <person name="Okwuonu G."/>
            <person name="Santibanez J."/>
            <person name="Warren W.C."/>
            <person name="Mardis E.R."/>
            <person name="Weinstock G.M."/>
            <person name="Wilson R.K."/>
            <person name="Delehaunty K."/>
            <person name="Dooling D."/>
            <person name="Fronik C."/>
            <person name="Fulton L."/>
            <person name="Fulton B."/>
            <person name="Graves T."/>
            <person name="Minx P."/>
            <person name="Sodergren E."/>
            <person name="Birney E."/>
            <person name="Margulies E.H."/>
            <person name="Herrero J."/>
            <person name="Green E.D."/>
            <person name="Haussler D."/>
            <person name="Siepel A."/>
            <person name="Goldman N."/>
            <person name="Pollard K.S."/>
            <person name="Pedersen J.S."/>
            <person name="Lander E.S."/>
            <person name="Kellis M."/>
        </authorList>
    </citation>
    <scope>NUCLEOTIDE SEQUENCE [LARGE SCALE GENOMIC DNA]</scope>
    <source>
        <strain evidence="5">2N</strain>
    </source>
</reference>
<gene>
    <name evidence="4" type="primary">GPRIN2</name>
</gene>
<dbReference type="RefSeq" id="XP_003466119.1">
    <property type="nucleotide sequence ID" value="XM_003466071.5"/>
</dbReference>
<keyword evidence="5" id="KW-1185">Reference proteome</keyword>
<proteinExistence type="predicted"/>
<dbReference type="GeneTree" id="ENSGT00570000079168"/>
<evidence type="ECO:0000256" key="2">
    <source>
        <dbReference type="SAM" id="MobiDB-lite"/>
    </source>
</evidence>
<dbReference type="Bgee" id="ENSCPOG00000032327">
    <property type="expression patterns" value="Expressed in zone of skin and 4 other cell types or tissues"/>
</dbReference>
<evidence type="ECO:0000259" key="3">
    <source>
        <dbReference type="Pfam" id="PF15235"/>
    </source>
</evidence>
<accession>A0A286XZB8</accession>
<dbReference type="VEuPathDB" id="HostDB:ENSCPOG00000032327"/>
<dbReference type="RefSeq" id="XP_023419258.1">
    <property type="nucleotide sequence ID" value="XM_023563490.2"/>
</dbReference>
<dbReference type="Pfam" id="PF15235">
    <property type="entry name" value="GRIN_C"/>
    <property type="match status" value="1"/>
</dbReference>
<dbReference type="PANTHER" id="PTHR15718:SF5">
    <property type="entry name" value="G PROTEIN-REGULATED INDUCER OF NEURITE OUTGROWTH 2"/>
    <property type="match status" value="1"/>
</dbReference>
<protein>
    <submittedName>
        <fullName evidence="4">G protein regulated inducer of neurite outgrowth 2</fullName>
    </submittedName>
</protein>
<dbReference type="Proteomes" id="UP000005447">
    <property type="component" value="Unassembled WGS sequence"/>
</dbReference>
<dbReference type="InterPro" id="IPR026646">
    <property type="entry name" value="GPRIN2-like/GPRIN3"/>
</dbReference>
<dbReference type="GeneID" id="100723903"/>
<evidence type="ECO:0000313" key="4">
    <source>
        <dbReference type="Ensembl" id="ENSCPOP00000030668.1"/>
    </source>
</evidence>
<sequence>MSSSHPEPGSGAPRSPRPQPLSQSSSSLLFEGQGQRPELRKSASSTVWQAQQGEASTGPQAPEEEGHPPESPAVQAQTLSPQPLSPQPRAVGHWRSSTVGNVSMMGSGDLGHLQAPRVAAVQRSHSDLSRSVLTRGHGGPRKASLSCSALGGGSPAHEAPLQSGSVSGQVGPVPAVVEQDLAPGDGTSNSACMLGDSLSWKQPPELGDEATLSSSVQAGPKVTGQPATASCHALPPAALLCSTREVVTSGYCHALPAAGILAFPKLVASVSESGLQAQRGVRLHCTAPGLIPGHAHCCAHPWGPTVPATEPGCRTKDVWTMTSASDLAPTLASAQDAGVQVAPAAACKAVATSPSLATSALHMFPEVMLGPSLEEALSPVRDVRWDAEGMTWEVYGASVDPEVLGVAIQKHLEMQFEQLQRAPASEDSLSSEGRRGPLRAVMQSLRCPSCCGCSGAAPE</sequence>
<dbReference type="STRING" id="10141.ENSCPOP00000030668"/>
<dbReference type="EMBL" id="AAKN02044543">
    <property type="status" value="NOT_ANNOTATED_CDS"/>
    <property type="molecule type" value="Genomic_DNA"/>
</dbReference>
<comment type="function">
    <text evidence="1">May be involved in neurite outgrowth.</text>
</comment>
<reference evidence="4" key="2">
    <citation type="submission" date="2025-08" db="UniProtKB">
        <authorList>
            <consortium name="Ensembl"/>
        </authorList>
    </citation>
    <scope>IDENTIFICATION</scope>
    <source>
        <strain evidence="4">2N</strain>
    </source>
</reference>
<dbReference type="FunCoup" id="A0A286XZB8">
    <property type="interactions" value="491"/>
</dbReference>
<organism evidence="4 5">
    <name type="scientific">Cavia porcellus</name>
    <name type="common">Guinea pig</name>
    <dbReference type="NCBI Taxonomy" id="10141"/>
    <lineage>
        <taxon>Eukaryota</taxon>
        <taxon>Metazoa</taxon>
        <taxon>Chordata</taxon>
        <taxon>Craniata</taxon>
        <taxon>Vertebrata</taxon>
        <taxon>Euteleostomi</taxon>
        <taxon>Mammalia</taxon>
        <taxon>Eutheria</taxon>
        <taxon>Euarchontoglires</taxon>
        <taxon>Glires</taxon>
        <taxon>Rodentia</taxon>
        <taxon>Hystricomorpha</taxon>
        <taxon>Caviidae</taxon>
        <taxon>Cavia</taxon>
    </lineage>
</organism>
<dbReference type="OMA" id="VWQAQPG"/>
<dbReference type="OrthoDB" id="10049175at2759"/>
<dbReference type="KEGG" id="cpoc:100723903"/>
<dbReference type="InParanoid" id="A0A286XZB8"/>
<dbReference type="InterPro" id="IPR032745">
    <property type="entry name" value="GRIN_C"/>
</dbReference>
<dbReference type="CTD" id="9721"/>
<feature type="domain" description="G protein-regulated inducer of neurite outgrowth C-terminal" evidence="3">
    <location>
        <begin position="375"/>
        <end position="451"/>
    </location>
</feature>
<reference evidence="4" key="3">
    <citation type="submission" date="2025-09" db="UniProtKB">
        <authorList>
            <consortium name="Ensembl"/>
        </authorList>
    </citation>
    <scope>IDENTIFICATION</scope>
    <source>
        <strain evidence="4">2N</strain>
    </source>
</reference>
<feature type="compositionally biased region" description="Polar residues" evidence="2">
    <location>
        <begin position="42"/>
        <end position="59"/>
    </location>
</feature>
<evidence type="ECO:0000256" key="1">
    <source>
        <dbReference type="ARBA" id="ARBA00002358"/>
    </source>
</evidence>